<dbReference type="RefSeq" id="WP_183645918.1">
    <property type="nucleotide sequence ID" value="NZ_JACHWU010000001.1"/>
</dbReference>
<comment type="similarity">
    <text evidence="1">Belongs to the LysR transcriptional regulatory family.</text>
</comment>
<dbReference type="InterPro" id="IPR000847">
    <property type="entry name" value="LysR_HTH_N"/>
</dbReference>
<keyword evidence="4" id="KW-0804">Transcription</keyword>
<dbReference type="PROSITE" id="PS50931">
    <property type="entry name" value="HTH_LYSR"/>
    <property type="match status" value="1"/>
</dbReference>
<organism evidence="6 7">
    <name type="scientific">Prauserella isguenensis</name>
    <dbReference type="NCBI Taxonomy" id="1470180"/>
    <lineage>
        <taxon>Bacteria</taxon>
        <taxon>Bacillati</taxon>
        <taxon>Actinomycetota</taxon>
        <taxon>Actinomycetes</taxon>
        <taxon>Pseudonocardiales</taxon>
        <taxon>Pseudonocardiaceae</taxon>
        <taxon>Prauserella</taxon>
    </lineage>
</organism>
<dbReference type="InterPro" id="IPR036390">
    <property type="entry name" value="WH_DNA-bd_sf"/>
</dbReference>
<dbReference type="SUPFAM" id="SSF46785">
    <property type="entry name" value="Winged helix' DNA-binding domain"/>
    <property type="match status" value="1"/>
</dbReference>
<keyword evidence="2" id="KW-0805">Transcription regulation</keyword>
<dbReference type="Proteomes" id="UP000550714">
    <property type="component" value="Unassembled WGS sequence"/>
</dbReference>
<dbReference type="FunFam" id="1.10.10.10:FF:000001">
    <property type="entry name" value="LysR family transcriptional regulator"/>
    <property type="match status" value="1"/>
</dbReference>
<feature type="domain" description="HTH lysR-type" evidence="5">
    <location>
        <begin position="1"/>
        <end position="58"/>
    </location>
</feature>
<dbReference type="PRINTS" id="PR00039">
    <property type="entry name" value="HTHLYSR"/>
</dbReference>
<dbReference type="PANTHER" id="PTHR30346:SF30">
    <property type="entry name" value="SMALL NEUTRAL PROTEASE REGULATORY PROTEIN"/>
    <property type="match status" value="1"/>
</dbReference>
<dbReference type="Gene3D" id="3.40.190.290">
    <property type="match status" value="1"/>
</dbReference>
<dbReference type="GO" id="GO:0003700">
    <property type="term" value="F:DNA-binding transcription factor activity"/>
    <property type="evidence" value="ECO:0007669"/>
    <property type="project" value="InterPro"/>
</dbReference>
<evidence type="ECO:0000256" key="1">
    <source>
        <dbReference type="ARBA" id="ARBA00009437"/>
    </source>
</evidence>
<dbReference type="AlphaFoldDB" id="A0A839RVB3"/>
<evidence type="ECO:0000259" key="5">
    <source>
        <dbReference type="PROSITE" id="PS50931"/>
    </source>
</evidence>
<dbReference type="GO" id="GO:0003677">
    <property type="term" value="F:DNA binding"/>
    <property type="evidence" value="ECO:0007669"/>
    <property type="project" value="UniProtKB-KW"/>
</dbReference>
<protein>
    <submittedName>
        <fullName evidence="6">DNA-binding transcriptional LysR family regulator</fullName>
    </submittedName>
</protein>
<dbReference type="PANTHER" id="PTHR30346">
    <property type="entry name" value="TRANSCRIPTIONAL DUAL REGULATOR HCAR-RELATED"/>
    <property type="match status" value="1"/>
</dbReference>
<dbReference type="SUPFAM" id="SSF53850">
    <property type="entry name" value="Periplasmic binding protein-like II"/>
    <property type="match status" value="1"/>
</dbReference>
<evidence type="ECO:0000256" key="3">
    <source>
        <dbReference type="ARBA" id="ARBA00023125"/>
    </source>
</evidence>
<evidence type="ECO:0000313" key="6">
    <source>
        <dbReference type="EMBL" id="MBB3049012.1"/>
    </source>
</evidence>
<keyword evidence="3 6" id="KW-0238">DNA-binding</keyword>
<evidence type="ECO:0000256" key="2">
    <source>
        <dbReference type="ARBA" id="ARBA00023015"/>
    </source>
</evidence>
<dbReference type="EMBL" id="JACHWU010000001">
    <property type="protein sequence ID" value="MBB3049012.1"/>
    <property type="molecule type" value="Genomic_DNA"/>
</dbReference>
<gene>
    <name evidence="6" type="ORF">FHS23_000007</name>
</gene>
<evidence type="ECO:0000256" key="4">
    <source>
        <dbReference type="ARBA" id="ARBA00023163"/>
    </source>
</evidence>
<proteinExistence type="inferred from homology"/>
<dbReference type="InterPro" id="IPR005119">
    <property type="entry name" value="LysR_subst-bd"/>
</dbReference>
<dbReference type="Gene3D" id="1.10.10.10">
    <property type="entry name" value="Winged helix-like DNA-binding domain superfamily/Winged helix DNA-binding domain"/>
    <property type="match status" value="1"/>
</dbReference>
<sequence length="290" mass="31119">MELQQLRYVLAVADTMSFTRAAQRCFVVQSSLSHQIKALESELGVRLFARTSRRVELTEAGTAFLPGARAALESADRAAQDAAAATGEVRGQLTIGTIPTLTAVDLPGALRRFCGRHPHVGVTSRTGNSDDLAAAVRAGEIDVAFLGLPDTTEPRGGRIRRLARERLVAVVPHAHRLADRRRVHLRDLADEPFADFPTRSPGRTQSDNAFAAAALSRRVAFEAMDAALILDLVGNGLAVALLPAGVVPERAELSSLPVVDGPRRTEYLMWSDFNPTPAATAFLAELAVQT</sequence>
<name>A0A839RVB3_9PSEU</name>
<dbReference type="InterPro" id="IPR036388">
    <property type="entry name" value="WH-like_DNA-bd_sf"/>
</dbReference>
<dbReference type="Pfam" id="PF00126">
    <property type="entry name" value="HTH_1"/>
    <property type="match status" value="1"/>
</dbReference>
<evidence type="ECO:0000313" key="7">
    <source>
        <dbReference type="Proteomes" id="UP000550714"/>
    </source>
</evidence>
<keyword evidence="7" id="KW-1185">Reference proteome</keyword>
<comment type="caution">
    <text evidence="6">The sequence shown here is derived from an EMBL/GenBank/DDBJ whole genome shotgun (WGS) entry which is preliminary data.</text>
</comment>
<dbReference type="GO" id="GO:0032993">
    <property type="term" value="C:protein-DNA complex"/>
    <property type="evidence" value="ECO:0007669"/>
    <property type="project" value="TreeGrafter"/>
</dbReference>
<dbReference type="Pfam" id="PF03466">
    <property type="entry name" value="LysR_substrate"/>
    <property type="match status" value="1"/>
</dbReference>
<reference evidence="6 7" key="1">
    <citation type="submission" date="2020-08" db="EMBL/GenBank/DDBJ databases">
        <title>Genomic Encyclopedia of Type Strains, Phase III (KMG-III): the genomes of soil and plant-associated and newly described type strains.</title>
        <authorList>
            <person name="Whitman W."/>
        </authorList>
    </citation>
    <scope>NUCLEOTIDE SEQUENCE [LARGE SCALE GENOMIC DNA]</scope>
    <source>
        <strain evidence="6 7">CECT 8577</strain>
    </source>
</reference>
<dbReference type="CDD" id="cd08436">
    <property type="entry name" value="PBP2_LTTR_like_3"/>
    <property type="match status" value="1"/>
</dbReference>
<accession>A0A839RVB3</accession>